<feature type="region of interest" description="Disordered" evidence="1">
    <location>
        <begin position="442"/>
        <end position="462"/>
    </location>
</feature>
<keyword evidence="3" id="KW-1185">Reference proteome</keyword>
<dbReference type="AlphaFoldDB" id="W9C1V4"/>
<evidence type="ECO:0000256" key="1">
    <source>
        <dbReference type="SAM" id="MobiDB-lite"/>
    </source>
</evidence>
<dbReference type="HOGENOM" id="CLU_592054_0_0_1"/>
<organism evidence="2 3">
    <name type="scientific">Sclerotinia borealis (strain F-4128)</name>
    <dbReference type="NCBI Taxonomy" id="1432307"/>
    <lineage>
        <taxon>Eukaryota</taxon>
        <taxon>Fungi</taxon>
        <taxon>Dikarya</taxon>
        <taxon>Ascomycota</taxon>
        <taxon>Pezizomycotina</taxon>
        <taxon>Leotiomycetes</taxon>
        <taxon>Helotiales</taxon>
        <taxon>Sclerotiniaceae</taxon>
        <taxon>Sclerotinia</taxon>
    </lineage>
</organism>
<reference evidence="2 3" key="1">
    <citation type="journal article" date="2014" name="Genome Announc.">
        <title>Draft genome sequence of Sclerotinia borealis, a psychrophilic plant pathogenic fungus.</title>
        <authorList>
            <person name="Mardanov A.V."/>
            <person name="Beletsky A.V."/>
            <person name="Kadnikov V.V."/>
            <person name="Ignatov A.N."/>
            <person name="Ravin N.V."/>
        </authorList>
    </citation>
    <scope>NUCLEOTIDE SEQUENCE [LARGE SCALE GENOMIC DNA]</scope>
    <source>
        <strain evidence="3">F-4157</strain>
    </source>
</reference>
<gene>
    <name evidence="2" type="ORF">SBOR_9762</name>
</gene>
<feature type="compositionally biased region" description="Acidic residues" evidence="1">
    <location>
        <begin position="442"/>
        <end position="451"/>
    </location>
</feature>
<sequence length="462" mass="52916">MANQSMIQRGQTSSAANYFINNCPLYDGEKARARTDNPYVAKDLWKIAMSASRELGCRETAMKRERIRIKKQWRDLNSRLDNSDAITKASSSSSSRPQENMLVKRETCRAIYFYASEQTPRIPRSSNSSPQVCEWLSRRFFGRHISDHSGDIRKLNRERSCRIINGPAAMAQTRERVRTLRELMHIEFINRGMLLEHSPLRYHNILITGINKEERYLEYFQGVRVREIKALSGDRTQRGIKMAGYLRKLKDNVHDFCFQKKFTHTVKSKNKKADISAQACRAHMNNIGVWHKTFNELEEKAKRAALNDPRVGHGSNVLCLSAVPWYMEYDFAKDRILGTGLSNSIAAGDWLKKARPNFVFDTDGERSSLRMVVNVGNNFREEYHKASNPSPPFDPSNLWRSGIALSVSPVSQTSGDHTDNEAAVQTSNKVVYASLHSIWDDSDVDASDESDKDEKSKRRRLK</sequence>
<dbReference type="OrthoDB" id="3543427at2759"/>
<evidence type="ECO:0000313" key="3">
    <source>
        <dbReference type="Proteomes" id="UP000019487"/>
    </source>
</evidence>
<name>W9C1V4_SCLBF</name>
<proteinExistence type="predicted"/>
<evidence type="ECO:0000313" key="2">
    <source>
        <dbReference type="EMBL" id="ESZ89856.1"/>
    </source>
</evidence>
<accession>W9C1V4</accession>
<protein>
    <submittedName>
        <fullName evidence="2">Uncharacterized protein</fullName>
    </submittedName>
</protein>
<comment type="caution">
    <text evidence="2">The sequence shown here is derived from an EMBL/GenBank/DDBJ whole genome shotgun (WGS) entry which is preliminary data.</text>
</comment>
<dbReference type="EMBL" id="AYSA01000753">
    <property type="protein sequence ID" value="ESZ89856.1"/>
    <property type="molecule type" value="Genomic_DNA"/>
</dbReference>
<dbReference type="Proteomes" id="UP000019487">
    <property type="component" value="Unassembled WGS sequence"/>
</dbReference>